<dbReference type="FunFam" id="1.10.1300.10:FF:000008">
    <property type="entry name" value="Phosphodiesterase"/>
    <property type="match status" value="1"/>
</dbReference>
<evidence type="ECO:0000256" key="3">
    <source>
        <dbReference type="ARBA" id="ARBA00004141"/>
    </source>
</evidence>
<dbReference type="GO" id="GO:0007165">
    <property type="term" value="P:signal transduction"/>
    <property type="evidence" value="ECO:0007669"/>
    <property type="project" value="InterPro"/>
</dbReference>
<evidence type="ECO:0000256" key="2">
    <source>
        <dbReference type="ARBA" id="ARBA00001946"/>
    </source>
</evidence>
<evidence type="ECO:0000256" key="14">
    <source>
        <dbReference type="ARBA" id="ARBA00033709"/>
    </source>
</evidence>
<comment type="catalytic activity">
    <reaction evidence="12">
        <text>3',5'-cyclic AMP + H2O = AMP + H(+)</text>
        <dbReference type="Rhea" id="RHEA:25277"/>
        <dbReference type="ChEBI" id="CHEBI:15377"/>
        <dbReference type="ChEBI" id="CHEBI:15378"/>
        <dbReference type="ChEBI" id="CHEBI:58165"/>
        <dbReference type="ChEBI" id="CHEBI:456215"/>
    </reaction>
    <physiologicalReaction direction="left-to-right" evidence="12">
        <dbReference type="Rhea" id="RHEA:25278"/>
    </physiologicalReaction>
</comment>
<dbReference type="Pfam" id="PF00233">
    <property type="entry name" value="PDEase_I"/>
    <property type="match status" value="1"/>
</dbReference>
<evidence type="ECO:0000256" key="9">
    <source>
        <dbReference type="ARBA" id="ARBA00022989"/>
    </source>
</evidence>
<keyword evidence="10" id="KW-0472">Membrane</keyword>
<dbReference type="Gene3D" id="1.10.1300.10">
    <property type="entry name" value="3'5'-cyclic nucleotide phosphodiesterase, catalytic domain"/>
    <property type="match status" value="1"/>
</dbReference>
<keyword evidence="11" id="KW-0114">cAMP</keyword>
<keyword evidence="8 16" id="KW-0378">Hydrolase</keyword>
<dbReference type="GO" id="GO:0016020">
    <property type="term" value="C:membrane"/>
    <property type="evidence" value="ECO:0007669"/>
    <property type="project" value="UniProtKB-SubCell"/>
</dbReference>
<evidence type="ECO:0000256" key="16">
    <source>
        <dbReference type="RuleBase" id="RU363067"/>
    </source>
</evidence>
<dbReference type="PROSITE" id="PS51845">
    <property type="entry name" value="PDEASE_I_2"/>
    <property type="match status" value="1"/>
</dbReference>
<keyword evidence="4" id="KW-0140">cGMP</keyword>
<keyword evidence="7 16" id="KW-0479">Metal-binding</keyword>
<evidence type="ECO:0000259" key="18">
    <source>
        <dbReference type="PROSITE" id="PS51845"/>
    </source>
</evidence>
<comment type="cofactor">
    <cofactor evidence="16">
        <name>a divalent metal cation</name>
        <dbReference type="ChEBI" id="CHEBI:60240"/>
    </cofactor>
    <text evidence="16">Binds 2 divalent metal cations per subunit. Site 1 may preferentially bind zinc ions, while site 2 has a preference for magnesium and/or manganese ions.</text>
</comment>
<feature type="region of interest" description="Disordered" evidence="17">
    <location>
        <begin position="106"/>
        <end position="156"/>
    </location>
</feature>
<keyword evidence="9" id="KW-1133">Transmembrane helix</keyword>
<feature type="compositionally biased region" description="Low complexity" evidence="17">
    <location>
        <begin position="106"/>
        <end position="121"/>
    </location>
</feature>
<evidence type="ECO:0000256" key="6">
    <source>
        <dbReference type="ARBA" id="ARBA00022692"/>
    </source>
</evidence>
<comment type="caution">
    <text evidence="19">The sequence shown here is derived from an EMBL/GenBank/DDBJ whole genome shotgun (WGS) entry which is preliminary data.</text>
</comment>
<evidence type="ECO:0000256" key="13">
    <source>
        <dbReference type="ARBA" id="ARBA00033684"/>
    </source>
</evidence>
<dbReference type="AlphaFoldDB" id="A0AAD6BRS0"/>
<evidence type="ECO:0000256" key="4">
    <source>
        <dbReference type="ARBA" id="ARBA00022535"/>
    </source>
</evidence>
<reference evidence="19" key="1">
    <citation type="submission" date="2022-11" db="EMBL/GenBank/DDBJ databases">
        <title>Chromosome-level genome of Pogonophryne albipinna.</title>
        <authorList>
            <person name="Jo E."/>
        </authorList>
    </citation>
    <scope>NUCLEOTIDE SEQUENCE</scope>
    <source>
        <strain evidence="19">SGF0006</strain>
        <tissue evidence="19">Muscle</tissue>
    </source>
</reference>
<evidence type="ECO:0000256" key="10">
    <source>
        <dbReference type="ARBA" id="ARBA00023136"/>
    </source>
</evidence>
<comment type="cofactor">
    <cofactor evidence="1">
        <name>Mn(2+)</name>
        <dbReference type="ChEBI" id="CHEBI:29035"/>
    </cofactor>
</comment>
<evidence type="ECO:0000256" key="1">
    <source>
        <dbReference type="ARBA" id="ARBA00001936"/>
    </source>
</evidence>
<comment type="catalytic activity">
    <reaction evidence="14">
        <text>a nucleoside 3',5'-cyclic phosphate + H2O = a nucleoside 5'-phosphate + H(+)</text>
        <dbReference type="Rhea" id="RHEA:14653"/>
        <dbReference type="ChEBI" id="CHEBI:15377"/>
        <dbReference type="ChEBI" id="CHEBI:15378"/>
        <dbReference type="ChEBI" id="CHEBI:57867"/>
        <dbReference type="ChEBI" id="CHEBI:58464"/>
        <dbReference type="EC" id="3.1.4.17"/>
    </reaction>
    <physiologicalReaction direction="left-to-right" evidence="14">
        <dbReference type="Rhea" id="RHEA:14654"/>
    </physiologicalReaction>
</comment>
<dbReference type="GO" id="GO:0046872">
    <property type="term" value="F:metal ion binding"/>
    <property type="evidence" value="ECO:0007669"/>
    <property type="project" value="UniProtKB-KW"/>
</dbReference>
<dbReference type="InterPro" id="IPR002073">
    <property type="entry name" value="PDEase_catalytic_dom"/>
</dbReference>
<dbReference type="InterPro" id="IPR003607">
    <property type="entry name" value="HD/PDEase_dom"/>
</dbReference>
<comment type="catalytic activity">
    <reaction evidence="13">
        <text>3',5'-cyclic GMP + H2O = GMP + H(+)</text>
        <dbReference type="Rhea" id="RHEA:16957"/>
        <dbReference type="ChEBI" id="CHEBI:15377"/>
        <dbReference type="ChEBI" id="CHEBI:15378"/>
        <dbReference type="ChEBI" id="CHEBI:57746"/>
        <dbReference type="ChEBI" id="CHEBI:58115"/>
    </reaction>
    <physiologicalReaction direction="left-to-right" evidence="13">
        <dbReference type="Rhea" id="RHEA:16958"/>
    </physiologicalReaction>
</comment>
<dbReference type="CDD" id="cd00077">
    <property type="entry name" value="HDc"/>
    <property type="match status" value="1"/>
</dbReference>
<feature type="region of interest" description="Disordered" evidence="17">
    <location>
        <begin position="691"/>
        <end position="726"/>
    </location>
</feature>
<evidence type="ECO:0000313" key="19">
    <source>
        <dbReference type="EMBL" id="KAJ4947142.1"/>
    </source>
</evidence>
<evidence type="ECO:0000256" key="8">
    <source>
        <dbReference type="ARBA" id="ARBA00022801"/>
    </source>
</evidence>
<evidence type="ECO:0000313" key="20">
    <source>
        <dbReference type="Proteomes" id="UP001219934"/>
    </source>
</evidence>
<keyword evidence="6" id="KW-0812">Transmembrane</keyword>
<accession>A0AAD6BRS0</accession>
<dbReference type="SUPFAM" id="SSF109604">
    <property type="entry name" value="HD-domain/PDEase-like"/>
    <property type="match status" value="1"/>
</dbReference>
<name>A0AAD6BRS0_9TELE</name>
<protein>
    <recommendedName>
        <fullName evidence="16">Phosphodiesterase</fullName>
        <ecNumber evidence="16">3.1.4.-</ecNumber>
    </recommendedName>
</protein>
<feature type="compositionally biased region" description="Polar residues" evidence="17">
    <location>
        <begin position="146"/>
        <end position="156"/>
    </location>
</feature>
<feature type="domain" description="PDEase" evidence="18">
    <location>
        <begin position="297"/>
        <end position="686"/>
    </location>
</feature>
<dbReference type="Proteomes" id="UP001219934">
    <property type="component" value="Unassembled WGS sequence"/>
</dbReference>
<keyword evidence="20" id="KW-1185">Reference proteome</keyword>
<evidence type="ECO:0000256" key="7">
    <source>
        <dbReference type="ARBA" id="ARBA00022723"/>
    </source>
</evidence>
<feature type="compositionally biased region" description="Acidic residues" evidence="17">
    <location>
        <begin position="717"/>
        <end position="726"/>
    </location>
</feature>
<dbReference type="EC" id="3.1.4.-" evidence="16"/>
<comment type="similarity">
    <text evidence="15">Belongs to the cyclic nucleotide phosphodiesterase family. PDE3 subfamily.</text>
</comment>
<comment type="subcellular location">
    <subcellularLocation>
        <location evidence="3">Membrane</location>
        <topology evidence="3">Multi-pass membrane protein</topology>
    </subcellularLocation>
</comment>
<evidence type="ECO:0000256" key="11">
    <source>
        <dbReference type="ARBA" id="ARBA00023149"/>
    </source>
</evidence>
<dbReference type="PROSITE" id="PS00126">
    <property type="entry name" value="PDEASE_I_1"/>
    <property type="match status" value="1"/>
</dbReference>
<dbReference type="SMART" id="SM00471">
    <property type="entry name" value="HDc"/>
    <property type="match status" value="1"/>
</dbReference>
<feature type="region of interest" description="Disordered" evidence="17">
    <location>
        <begin position="265"/>
        <end position="306"/>
    </location>
</feature>
<evidence type="ECO:0000256" key="5">
    <source>
        <dbReference type="ARBA" id="ARBA00022553"/>
    </source>
</evidence>
<proteinExistence type="inferred from homology"/>
<keyword evidence="5" id="KW-0597">Phosphoprotein</keyword>
<gene>
    <name evidence="19" type="ORF">JOQ06_009183</name>
</gene>
<evidence type="ECO:0000256" key="15">
    <source>
        <dbReference type="ARBA" id="ARBA00060946"/>
    </source>
</evidence>
<dbReference type="InterPro" id="IPR036971">
    <property type="entry name" value="PDEase_catalytic_dom_sf"/>
</dbReference>
<sequence length="726" mass="80743">MILWDWDLKHWYKPQYQGAVSGNGVDLSVINEARNLVSDLLMDSSQSPHTISALRSISSLMGTFSGSCRPRVNPFTPFPGFYPCGEVEDSVERSDRKTIKGLNNLNLSSSGLSNGPNPNLLTIPKQRSSSVTLTYHSGSRRAGASPSLSPVTSPSHGTLAGSSLSLVTRSPVEFPDTADFLTKPSVSLNLHKPLGYTLSSPDFQQAFRSSAFPLCTSCGRQMLKGVTSGDAGESYQTFTSEAQRRRSAGEGLDFAGESLIREESVEVDVSGDGGPDAAGNTGQEEKDKSTDQQTQESEGEQEFRLDPMLKDQEALMERMNTWNFQIFDLVGRTGGKTGRILSYVTYTLFQDTCLFEIFKIPVREFMSYFCALESGYRDIPYHNRVHATDVLHAVWYLTTRQIPGFQQIHSEHVTGSDTDSDSGISPGRVSYASSKSSSISDDSYGCLAWNIPALELMALYVAAAMHDYDHPGRTNAFLVATNASQAVLYNDRSVLENHHAASGWSLYLSRPEFNFLVNLDHVEFKRFRFLVIEAILATDLKKHFDFLAEFNAKVNDVNSPGIDWTNENDRLLVCQVCIKLADINGPAKVRDLHLKWTEGIVNEFYEQGDEEADLGLPISPFMDRSSPQLAKLQESFITHIVGPLCNSYEAAGLLPERRKKRRRLFCSIMQHLTENHKVWIKTIEEEEISKLQQPDGLLPNLPASLPTSPSDDIQVIQEEEEGEERQ</sequence>
<evidence type="ECO:0000256" key="12">
    <source>
        <dbReference type="ARBA" id="ARBA00033675"/>
    </source>
</evidence>
<evidence type="ECO:0000256" key="17">
    <source>
        <dbReference type="SAM" id="MobiDB-lite"/>
    </source>
</evidence>
<dbReference type="InterPro" id="IPR023174">
    <property type="entry name" value="PDEase_CS"/>
</dbReference>
<dbReference type="GO" id="GO:0004114">
    <property type="term" value="F:3',5'-cyclic-nucleotide phosphodiesterase activity"/>
    <property type="evidence" value="ECO:0007669"/>
    <property type="project" value="UniProtKB-EC"/>
</dbReference>
<feature type="compositionally biased region" description="Polar residues" evidence="17">
    <location>
        <begin position="125"/>
        <end position="137"/>
    </location>
</feature>
<comment type="cofactor">
    <cofactor evidence="2">
        <name>Mg(2+)</name>
        <dbReference type="ChEBI" id="CHEBI:18420"/>
    </cofactor>
</comment>
<dbReference type="EMBL" id="JAPTMU010000002">
    <property type="protein sequence ID" value="KAJ4947142.1"/>
    <property type="molecule type" value="Genomic_DNA"/>
</dbReference>
<organism evidence="19 20">
    <name type="scientific">Pogonophryne albipinna</name>
    <dbReference type="NCBI Taxonomy" id="1090488"/>
    <lineage>
        <taxon>Eukaryota</taxon>
        <taxon>Metazoa</taxon>
        <taxon>Chordata</taxon>
        <taxon>Craniata</taxon>
        <taxon>Vertebrata</taxon>
        <taxon>Euteleostomi</taxon>
        <taxon>Actinopterygii</taxon>
        <taxon>Neopterygii</taxon>
        <taxon>Teleostei</taxon>
        <taxon>Neoteleostei</taxon>
        <taxon>Acanthomorphata</taxon>
        <taxon>Eupercaria</taxon>
        <taxon>Perciformes</taxon>
        <taxon>Notothenioidei</taxon>
        <taxon>Pogonophryne</taxon>
    </lineage>
</organism>
<dbReference type="PANTHER" id="PTHR11347">
    <property type="entry name" value="CYCLIC NUCLEOTIDE PHOSPHODIESTERASE"/>
    <property type="match status" value="1"/>
</dbReference>